<evidence type="ECO:0000313" key="5">
    <source>
        <dbReference type="Proteomes" id="UP000307440"/>
    </source>
</evidence>
<dbReference type="EMBL" id="ML210158">
    <property type="protein sequence ID" value="TFK28134.1"/>
    <property type="molecule type" value="Genomic_DNA"/>
</dbReference>
<dbReference type="AlphaFoldDB" id="A0A5C3L530"/>
<evidence type="ECO:0000313" key="4">
    <source>
        <dbReference type="EMBL" id="TFK28134.1"/>
    </source>
</evidence>
<dbReference type="Gene3D" id="3.40.50.300">
    <property type="entry name" value="P-loop containing nucleotide triphosphate hydrolases"/>
    <property type="match status" value="1"/>
</dbReference>
<accession>A0A5C3L530</accession>
<dbReference type="OrthoDB" id="5967843at2759"/>
<dbReference type="SUPFAM" id="SSF52540">
    <property type="entry name" value="P-loop containing nucleoside triphosphate hydrolases"/>
    <property type="match status" value="1"/>
</dbReference>
<dbReference type="InterPro" id="IPR056884">
    <property type="entry name" value="NPHP3-like_N"/>
</dbReference>
<dbReference type="InterPro" id="IPR027417">
    <property type="entry name" value="P-loop_NTPase"/>
</dbReference>
<gene>
    <name evidence="4" type="ORF">FA15DRAFT_584883</name>
</gene>
<dbReference type="Pfam" id="PF24883">
    <property type="entry name" value="NPHP3_N"/>
    <property type="match status" value="1"/>
</dbReference>
<keyword evidence="1" id="KW-0677">Repeat</keyword>
<organism evidence="4 5">
    <name type="scientific">Coprinopsis marcescibilis</name>
    <name type="common">Agaric fungus</name>
    <name type="synonym">Psathyrella marcescibilis</name>
    <dbReference type="NCBI Taxonomy" id="230819"/>
    <lineage>
        <taxon>Eukaryota</taxon>
        <taxon>Fungi</taxon>
        <taxon>Dikarya</taxon>
        <taxon>Basidiomycota</taxon>
        <taxon>Agaricomycotina</taxon>
        <taxon>Agaricomycetes</taxon>
        <taxon>Agaricomycetidae</taxon>
        <taxon>Agaricales</taxon>
        <taxon>Agaricineae</taxon>
        <taxon>Psathyrellaceae</taxon>
        <taxon>Coprinopsis</taxon>
    </lineage>
</organism>
<name>A0A5C3L530_COPMA</name>
<reference evidence="4 5" key="1">
    <citation type="journal article" date="2019" name="Nat. Ecol. Evol.">
        <title>Megaphylogeny resolves global patterns of mushroom evolution.</title>
        <authorList>
            <person name="Varga T."/>
            <person name="Krizsan K."/>
            <person name="Foldi C."/>
            <person name="Dima B."/>
            <person name="Sanchez-Garcia M."/>
            <person name="Sanchez-Ramirez S."/>
            <person name="Szollosi G.J."/>
            <person name="Szarkandi J.G."/>
            <person name="Papp V."/>
            <person name="Albert L."/>
            <person name="Andreopoulos W."/>
            <person name="Angelini C."/>
            <person name="Antonin V."/>
            <person name="Barry K.W."/>
            <person name="Bougher N.L."/>
            <person name="Buchanan P."/>
            <person name="Buyck B."/>
            <person name="Bense V."/>
            <person name="Catcheside P."/>
            <person name="Chovatia M."/>
            <person name="Cooper J."/>
            <person name="Damon W."/>
            <person name="Desjardin D."/>
            <person name="Finy P."/>
            <person name="Geml J."/>
            <person name="Haridas S."/>
            <person name="Hughes K."/>
            <person name="Justo A."/>
            <person name="Karasinski D."/>
            <person name="Kautmanova I."/>
            <person name="Kiss B."/>
            <person name="Kocsube S."/>
            <person name="Kotiranta H."/>
            <person name="LaButti K.M."/>
            <person name="Lechner B.E."/>
            <person name="Liimatainen K."/>
            <person name="Lipzen A."/>
            <person name="Lukacs Z."/>
            <person name="Mihaltcheva S."/>
            <person name="Morgado L.N."/>
            <person name="Niskanen T."/>
            <person name="Noordeloos M.E."/>
            <person name="Ohm R.A."/>
            <person name="Ortiz-Santana B."/>
            <person name="Ovrebo C."/>
            <person name="Racz N."/>
            <person name="Riley R."/>
            <person name="Savchenko A."/>
            <person name="Shiryaev A."/>
            <person name="Soop K."/>
            <person name="Spirin V."/>
            <person name="Szebenyi C."/>
            <person name="Tomsovsky M."/>
            <person name="Tulloss R.E."/>
            <person name="Uehling J."/>
            <person name="Grigoriev I.V."/>
            <person name="Vagvolgyi C."/>
            <person name="Papp T."/>
            <person name="Martin F.M."/>
            <person name="Miettinen O."/>
            <person name="Hibbett D.S."/>
            <person name="Nagy L.G."/>
        </authorList>
    </citation>
    <scope>NUCLEOTIDE SEQUENCE [LARGE SCALE GENOMIC DNA]</scope>
    <source>
        <strain evidence="4 5">CBS 121175</strain>
    </source>
</reference>
<dbReference type="Proteomes" id="UP000307440">
    <property type="component" value="Unassembled WGS sequence"/>
</dbReference>
<dbReference type="STRING" id="230819.A0A5C3L530"/>
<dbReference type="PANTHER" id="PTHR10039">
    <property type="entry name" value="AMELOGENIN"/>
    <property type="match status" value="1"/>
</dbReference>
<evidence type="ECO:0000256" key="2">
    <source>
        <dbReference type="SAM" id="MobiDB-lite"/>
    </source>
</evidence>
<evidence type="ECO:0000259" key="3">
    <source>
        <dbReference type="Pfam" id="PF24883"/>
    </source>
</evidence>
<sequence length="468" mass="52567">MPLFQEAHNFVVNGGYFTEITHGSSPLVQLQQHTASGAAHDSQERFPPPKCHPRTRERALRIIIAWIKTLRKERTKSVQWLHAPAGMGKSAIAQTIAEECEELDILAATFFFSRGDPKRNRAEKLVASIALQLCESIPELVPHVEAIIRSTPTILTKSLPIQLNKLVIGPFRKIPPIEEDRVVIIDGLDECIGAEPQKVDPAHEQLLVLKLVDTMLSAGLPLSFLICSRPESWIKDGFQTLPSLWACTEVLDLYHNSDMDQDVETYLRPEFARIREASNLPESWPSEGDLKKIVRNASGQFIYAATVIRYVDDPWNPPQDRLNAILAPKIPMDHNPLEALDNLYLTILEMSTNRTLVLETLGCLEACQPSVFGYSTTSVGPSIAHLCETICHWPRQALRALHSLVRTDGTARQASFFHATFLEFLHSPFRSKGFYITKTQYVPYFVGCCLRYLASASNLPFDRDTPFG</sequence>
<keyword evidence="5" id="KW-1185">Reference proteome</keyword>
<feature type="domain" description="Nephrocystin 3-like N-terminal" evidence="3">
    <location>
        <begin position="70"/>
        <end position="229"/>
    </location>
</feature>
<protein>
    <recommendedName>
        <fullName evidence="3">Nephrocystin 3-like N-terminal domain-containing protein</fullName>
    </recommendedName>
</protein>
<evidence type="ECO:0000256" key="1">
    <source>
        <dbReference type="ARBA" id="ARBA00022737"/>
    </source>
</evidence>
<feature type="region of interest" description="Disordered" evidence="2">
    <location>
        <begin position="32"/>
        <end position="53"/>
    </location>
</feature>
<proteinExistence type="predicted"/>